<reference evidence="2 3" key="1">
    <citation type="journal article" date="2018" name="Sci. Rep.">
        <title>Genomic signatures of local adaptation to the degree of environmental predictability in rotifers.</title>
        <authorList>
            <person name="Franch-Gras L."/>
            <person name="Hahn C."/>
            <person name="Garcia-Roger E.M."/>
            <person name="Carmona M.J."/>
            <person name="Serra M."/>
            <person name="Gomez A."/>
        </authorList>
    </citation>
    <scope>NUCLEOTIDE SEQUENCE [LARGE SCALE GENOMIC DNA]</scope>
    <source>
        <strain evidence="2">HYR1</strain>
    </source>
</reference>
<sequence>MLILPLLFLSIILFLIPFPNASHLAHFKHNLPNKNLARFKDGLRMFPPMLKDLSTEAEVAGVDWSIPSLSITQPQAYVETIKSLHSF</sequence>
<feature type="chain" id="PRO_5018140149" evidence="1">
    <location>
        <begin position="22"/>
        <end position="87"/>
    </location>
</feature>
<proteinExistence type="predicted"/>
<dbReference type="Proteomes" id="UP000276133">
    <property type="component" value="Unassembled WGS sequence"/>
</dbReference>
<evidence type="ECO:0000256" key="1">
    <source>
        <dbReference type="SAM" id="SignalP"/>
    </source>
</evidence>
<feature type="signal peptide" evidence="1">
    <location>
        <begin position="1"/>
        <end position="21"/>
    </location>
</feature>
<comment type="caution">
    <text evidence="2">The sequence shown here is derived from an EMBL/GenBank/DDBJ whole genome shotgun (WGS) entry which is preliminary data.</text>
</comment>
<keyword evidence="1" id="KW-0732">Signal</keyword>
<name>A0A3M7RRB3_BRAPC</name>
<organism evidence="2 3">
    <name type="scientific">Brachionus plicatilis</name>
    <name type="common">Marine rotifer</name>
    <name type="synonym">Brachionus muelleri</name>
    <dbReference type="NCBI Taxonomy" id="10195"/>
    <lineage>
        <taxon>Eukaryota</taxon>
        <taxon>Metazoa</taxon>
        <taxon>Spiralia</taxon>
        <taxon>Gnathifera</taxon>
        <taxon>Rotifera</taxon>
        <taxon>Eurotatoria</taxon>
        <taxon>Monogononta</taxon>
        <taxon>Pseudotrocha</taxon>
        <taxon>Ploima</taxon>
        <taxon>Brachionidae</taxon>
        <taxon>Brachionus</taxon>
    </lineage>
</organism>
<dbReference type="AlphaFoldDB" id="A0A3M7RRB3"/>
<gene>
    <name evidence="2" type="ORF">BpHYR1_021932</name>
</gene>
<accession>A0A3M7RRB3</accession>
<keyword evidence="3" id="KW-1185">Reference proteome</keyword>
<protein>
    <submittedName>
        <fullName evidence="2">Uncharacterized protein</fullName>
    </submittedName>
</protein>
<dbReference type="EMBL" id="REGN01002801">
    <property type="protein sequence ID" value="RNA26113.1"/>
    <property type="molecule type" value="Genomic_DNA"/>
</dbReference>
<evidence type="ECO:0000313" key="3">
    <source>
        <dbReference type="Proteomes" id="UP000276133"/>
    </source>
</evidence>
<evidence type="ECO:0000313" key="2">
    <source>
        <dbReference type="EMBL" id="RNA26113.1"/>
    </source>
</evidence>